<reference evidence="1" key="1">
    <citation type="submission" date="2020-04" db="EMBL/GenBank/DDBJ databases">
        <authorList>
            <person name="Chiriac C."/>
            <person name="Salcher M."/>
            <person name="Ghai R."/>
            <person name="Kavagutti S V."/>
        </authorList>
    </citation>
    <scope>NUCLEOTIDE SEQUENCE</scope>
</reference>
<protein>
    <submittedName>
        <fullName evidence="1">Uncharacterized protein</fullName>
    </submittedName>
</protein>
<dbReference type="InterPro" id="IPR045468">
    <property type="entry name" value="DUF6496"/>
</dbReference>
<name>A0A6J5KR12_9CAUD</name>
<accession>A0A6J5KR12</accession>
<dbReference type="Pfam" id="PF20106">
    <property type="entry name" value="DUF6496"/>
    <property type="match status" value="1"/>
</dbReference>
<evidence type="ECO:0000313" key="1">
    <source>
        <dbReference type="EMBL" id="CAB4122699.1"/>
    </source>
</evidence>
<gene>
    <name evidence="1" type="ORF">UFOVP37_46</name>
</gene>
<organism evidence="1">
    <name type="scientific">uncultured Caudovirales phage</name>
    <dbReference type="NCBI Taxonomy" id="2100421"/>
    <lineage>
        <taxon>Viruses</taxon>
        <taxon>Duplodnaviria</taxon>
        <taxon>Heunggongvirae</taxon>
        <taxon>Uroviricota</taxon>
        <taxon>Caudoviricetes</taxon>
        <taxon>Peduoviridae</taxon>
        <taxon>Maltschvirus</taxon>
        <taxon>Maltschvirus maltsch</taxon>
    </lineage>
</organism>
<proteinExistence type="predicted"/>
<sequence length="206" mass="21724">MGCTYVKEFDFGTKKSDGGAVKYAMGGAVKYAKGGSCDSGYAKGGKVQAPGFKGQTMIADKSSLGIKGNKNPGVKGSKPVAPNLPTMKLAKGGAVVEKATGEKYPSREAMVKHEKMETPRMQREELTERSQVKMPAIRRKMVPVAPSAPLVAMKSGGKVNQAKVGKVMGEFKAGDLHSGSKKGPEVTSRKQAMAIAMSEGRKASKR</sequence>
<dbReference type="EMBL" id="LR796163">
    <property type="protein sequence ID" value="CAB4122699.1"/>
    <property type="molecule type" value="Genomic_DNA"/>
</dbReference>